<accession>A0ACC2YJ22</accession>
<name>A0ACC2YJ22_9PEZI</name>
<proteinExistence type="predicted"/>
<sequence length="227" mass="24620">MMLNTSDYLYTILIVAFNESIKSVTRITSLYSFVSVLTGVFISITVRFVAFGLLIRCRGGADCSAHNGIIGAQVLLGIAGGLFPATKHKHVAVVTGLYLASYLIGSALGNCISGAIWTQVLPGELESRLAPFGNATATTAVYGNPFGYVAEWAMDTPERQAVVQAYRHTQRLLCVTDICLCMPLICFALVLRNPKLGKEQSLPDAEKYVEGHGPVGGEQRKWYQKIL</sequence>
<evidence type="ECO:0000313" key="2">
    <source>
        <dbReference type="Proteomes" id="UP001172680"/>
    </source>
</evidence>
<organism evidence="1 2">
    <name type="scientific">Coniosporium tulheliwenetii</name>
    <dbReference type="NCBI Taxonomy" id="3383036"/>
    <lineage>
        <taxon>Eukaryota</taxon>
        <taxon>Fungi</taxon>
        <taxon>Dikarya</taxon>
        <taxon>Ascomycota</taxon>
        <taxon>Pezizomycotina</taxon>
        <taxon>Dothideomycetes</taxon>
        <taxon>Dothideomycetes incertae sedis</taxon>
        <taxon>Coniosporium</taxon>
    </lineage>
</organism>
<keyword evidence="2" id="KW-1185">Reference proteome</keyword>
<comment type="caution">
    <text evidence="1">The sequence shown here is derived from an EMBL/GenBank/DDBJ whole genome shotgun (WGS) entry which is preliminary data.</text>
</comment>
<dbReference type="Proteomes" id="UP001172680">
    <property type="component" value="Unassembled WGS sequence"/>
</dbReference>
<protein>
    <submittedName>
        <fullName evidence="1">Ferrioxamine B transporter</fullName>
    </submittedName>
</protein>
<gene>
    <name evidence="1" type="primary">SIT1_2</name>
    <name evidence="1" type="ORF">H2199_008353</name>
</gene>
<reference evidence="1" key="1">
    <citation type="submission" date="2022-10" db="EMBL/GenBank/DDBJ databases">
        <title>Culturing micro-colonial fungi from biological soil crusts in the Mojave desert and describing Neophaeococcomyces mojavensis, and introducing the new genera and species Taxawa tesnikishii.</title>
        <authorList>
            <person name="Kurbessoian T."/>
            <person name="Stajich J.E."/>
        </authorList>
    </citation>
    <scope>NUCLEOTIDE SEQUENCE</scope>
    <source>
        <strain evidence="1">JES_115</strain>
    </source>
</reference>
<evidence type="ECO:0000313" key="1">
    <source>
        <dbReference type="EMBL" id="KAJ9635351.1"/>
    </source>
</evidence>
<dbReference type="EMBL" id="JAPDRP010000027">
    <property type="protein sequence ID" value="KAJ9635351.1"/>
    <property type="molecule type" value="Genomic_DNA"/>
</dbReference>